<reference evidence="2 3" key="1">
    <citation type="submission" date="2023-11" db="EMBL/GenBank/DDBJ databases">
        <title>Peredibacter starrii A3.12.</title>
        <authorList>
            <person name="Mitchell R.J."/>
        </authorList>
    </citation>
    <scope>NUCLEOTIDE SEQUENCE [LARGE SCALE GENOMIC DNA]</scope>
    <source>
        <strain evidence="2 3">A3.12</strain>
    </source>
</reference>
<feature type="chain" id="PRO_5043634990" evidence="1">
    <location>
        <begin position="19"/>
        <end position="404"/>
    </location>
</feature>
<evidence type="ECO:0000313" key="2">
    <source>
        <dbReference type="EMBL" id="WPU64380.1"/>
    </source>
</evidence>
<protein>
    <submittedName>
        <fullName evidence="2">Uncharacterized protein</fullName>
    </submittedName>
</protein>
<keyword evidence="3" id="KW-1185">Reference proteome</keyword>
<dbReference type="KEGG" id="psti:SOO65_16930"/>
<proteinExistence type="predicted"/>
<organism evidence="2 3">
    <name type="scientific">Peredibacter starrii</name>
    <dbReference type="NCBI Taxonomy" id="28202"/>
    <lineage>
        <taxon>Bacteria</taxon>
        <taxon>Pseudomonadati</taxon>
        <taxon>Bdellovibrionota</taxon>
        <taxon>Bacteriovoracia</taxon>
        <taxon>Bacteriovoracales</taxon>
        <taxon>Bacteriovoracaceae</taxon>
        <taxon>Peredibacter</taxon>
    </lineage>
</organism>
<feature type="signal peptide" evidence="1">
    <location>
        <begin position="1"/>
        <end position="18"/>
    </location>
</feature>
<gene>
    <name evidence="2" type="ORF">SOO65_16930</name>
</gene>
<dbReference type="AlphaFoldDB" id="A0AAX4HMG6"/>
<evidence type="ECO:0000256" key="1">
    <source>
        <dbReference type="SAM" id="SignalP"/>
    </source>
</evidence>
<name>A0AAX4HMG6_9BACT</name>
<sequence>MKKLITLMAFTLSLTAYGQAWKTLPKGVRILGYRNVTTSKVKENYNQFRSGTPLGAQFRIDAGTLNSLANNIVIPGQDINSDAYNNFLVGEYKVDAEAQFNVQGLGFGYGITNNIMVYAQIAYYDAKVRTDIRRTKKNTYSQTGEILHGGNGGLADDTLADNMNNLPDVNEGVIQSAITNHYGYKPIGDWYGKGYDDMETGIMAKVIDRGVWGLMLYPGVVLPTGYQDDPDILQDVGFGDGQFDLFGEMATGYVVNDKLSFGTTLRYTYQAPTTKKLRIPESRDFTLSPNKGSFDVKYGDRINWMLSSTFFINDWVSFTPMYRFMYQMQSQYDSKYVDANEFLSYNSDKQEHQVQLTSTLSSIQPFLKKKFALPAQINMNLVKTVTGKNVPNVSRFELELRMLF</sequence>
<keyword evidence="1" id="KW-0732">Signal</keyword>
<dbReference type="Proteomes" id="UP001324634">
    <property type="component" value="Chromosome"/>
</dbReference>
<evidence type="ECO:0000313" key="3">
    <source>
        <dbReference type="Proteomes" id="UP001324634"/>
    </source>
</evidence>
<dbReference type="EMBL" id="CP139487">
    <property type="protein sequence ID" value="WPU64380.1"/>
    <property type="molecule type" value="Genomic_DNA"/>
</dbReference>
<dbReference type="RefSeq" id="WP_321393084.1">
    <property type="nucleotide sequence ID" value="NZ_CP139487.1"/>
</dbReference>
<accession>A0AAX4HMG6</accession>